<evidence type="ECO:0000313" key="4">
    <source>
        <dbReference type="Proteomes" id="UP001501822"/>
    </source>
</evidence>
<proteinExistence type="predicted"/>
<feature type="transmembrane region" description="Helical" evidence="1">
    <location>
        <begin position="16"/>
        <end position="36"/>
    </location>
</feature>
<organism evidence="3 4">
    <name type="scientific">Actinoallomurus spadix</name>
    <dbReference type="NCBI Taxonomy" id="79912"/>
    <lineage>
        <taxon>Bacteria</taxon>
        <taxon>Bacillati</taxon>
        <taxon>Actinomycetota</taxon>
        <taxon>Actinomycetes</taxon>
        <taxon>Streptosporangiales</taxon>
        <taxon>Thermomonosporaceae</taxon>
        <taxon>Actinoallomurus</taxon>
    </lineage>
</organism>
<dbReference type="Proteomes" id="UP001501822">
    <property type="component" value="Unassembled WGS sequence"/>
</dbReference>
<dbReference type="EMBL" id="BAAABM010000016">
    <property type="protein sequence ID" value="GAA0330783.1"/>
    <property type="molecule type" value="Genomic_DNA"/>
</dbReference>
<sequence length="146" mass="15777">MTRWHRAVAEDRDRGTVAMFTTIFALFVIVLAGLVVDGGQAIHARQRAADIAEQGARAAADEIDLDVLRRTGQARITDPRAACARAERLVAAYPEVTGRAKCQIEGGRTARVVVQIKVRLQLLGIIPGFNDFTMTSAATAHPQEGI</sequence>
<evidence type="ECO:0000259" key="2">
    <source>
        <dbReference type="Pfam" id="PF13400"/>
    </source>
</evidence>
<reference evidence="4" key="1">
    <citation type="journal article" date="2019" name="Int. J. Syst. Evol. Microbiol.">
        <title>The Global Catalogue of Microorganisms (GCM) 10K type strain sequencing project: providing services to taxonomists for standard genome sequencing and annotation.</title>
        <authorList>
            <consortium name="The Broad Institute Genomics Platform"/>
            <consortium name="The Broad Institute Genome Sequencing Center for Infectious Disease"/>
            <person name="Wu L."/>
            <person name="Ma J."/>
        </authorList>
    </citation>
    <scope>NUCLEOTIDE SEQUENCE [LARGE SCALE GENOMIC DNA]</scope>
    <source>
        <strain evidence="4">JCM 3146</strain>
    </source>
</reference>
<dbReference type="Pfam" id="PF13400">
    <property type="entry name" value="Tad"/>
    <property type="match status" value="1"/>
</dbReference>
<keyword evidence="4" id="KW-1185">Reference proteome</keyword>
<gene>
    <name evidence="3" type="ORF">GCM10010151_20750</name>
</gene>
<evidence type="ECO:0000256" key="1">
    <source>
        <dbReference type="SAM" id="Phobius"/>
    </source>
</evidence>
<accession>A0ABP3FZB8</accession>
<dbReference type="RefSeq" id="WP_252805595.1">
    <property type="nucleotide sequence ID" value="NZ_BAAABM010000016.1"/>
</dbReference>
<comment type="caution">
    <text evidence="3">The sequence shown here is derived from an EMBL/GenBank/DDBJ whole genome shotgun (WGS) entry which is preliminary data.</text>
</comment>
<name>A0ABP3FZB8_9ACTN</name>
<protein>
    <recommendedName>
        <fullName evidence="2">Putative Flp pilus-assembly TadG-like N-terminal domain-containing protein</fullName>
    </recommendedName>
</protein>
<keyword evidence="1" id="KW-1133">Transmembrane helix</keyword>
<dbReference type="InterPro" id="IPR028087">
    <property type="entry name" value="Tad_N"/>
</dbReference>
<keyword evidence="1" id="KW-0812">Transmembrane</keyword>
<keyword evidence="1" id="KW-0472">Membrane</keyword>
<feature type="domain" description="Putative Flp pilus-assembly TadG-like N-terminal" evidence="2">
    <location>
        <begin position="15"/>
        <end position="61"/>
    </location>
</feature>
<evidence type="ECO:0000313" key="3">
    <source>
        <dbReference type="EMBL" id="GAA0330783.1"/>
    </source>
</evidence>